<keyword evidence="2" id="KW-1185">Reference proteome</keyword>
<evidence type="ECO:0000313" key="1">
    <source>
        <dbReference type="EMBL" id="MBB6561881.1"/>
    </source>
</evidence>
<dbReference type="Proteomes" id="UP000575083">
    <property type="component" value="Unassembled WGS sequence"/>
</dbReference>
<evidence type="ECO:0000313" key="2">
    <source>
        <dbReference type="Proteomes" id="UP000575083"/>
    </source>
</evidence>
<dbReference type="AlphaFoldDB" id="A0A7X0PHB5"/>
<dbReference type="EMBL" id="JACHLK010000010">
    <property type="protein sequence ID" value="MBB6561881.1"/>
    <property type="molecule type" value="Genomic_DNA"/>
</dbReference>
<comment type="caution">
    <text evidence="1">The sequence shown here is derived from an EMBL/GenBank/DDBJ whole genome shotgun (WGS) entry which is preliminary data.</text>
</comment>
<protein>
    <submittedName>
        <fullName evidence="1">Uncharacterized protein</fullName>
    </submittedName>
</protein>
<gene>
    <name evidence="1" type="ORF">HNP48_004583</name>
</gene>
<proteinExistence type="predicted"/>
<reference evidence="1 2" key="1">
    <citation type="submission" date="2020-08" db="EMBL/GenBank/DDBJ databases">
        <title>Functional genomics of gut bacteria from endangered species of beetles.</title>
        <authorList>
            <person name="Carlos-Shanley C."/>
        </authorList>
    </citation>
    <scope>NUCLEOTIDE SEQUENCE [LARGE SCALE GENOMIC DNA]</scope>
    <source>
        <strain evidence="1 2">S00198</strain>
    </source>
</reference>
<sequence>MRAIGLPWPPNLQIAGSTYLVRPLAMAAPANVPDRVFIFEEDGSPVLTVRREWASYPEALYTAEQKLREFLAPSPIDVFGTP</sequence>
<accession>A0A7X0PHB5</accession>
<organism evidence="1 2">
    <name type="scientific">Acidovorax soli</name>
    <dbReference type="NCBI Taxonomy" id="592050"/>
    <lineage>
        <taxon>Bacteria</taxon>
        <taxon>Pseudomonadati</taxon>
        <taxon>Pseudomonadota</taxon>
        <taxon>Betaproteobacteria</taxon>
        <taxon>Burkholderiales</taxon>
        <taxon>Comamonadaceae</taxon>
        <taxon>Acidovorax</taxon>
    </lineage>
</organism>
<dbReference type="RefSeq" id="WP_184861661.1">
    <property type="nucleotide sequence ID" value="NZ_JACHLK010000010.1"/>
</dbReference>
<name>A0A7X0PHB5_9BURK</name>